<evidence type="ECO:0000256" key="1">
    <source>
        <dbReference type="SAM" id="MobiDB-lite"/>
    </source>
</evidence>
<reference evidence="2" key="1">
    <citation type="submission" date="2020-03" db="EMBL/GenBank/DDBJ databases">
        <title>A high-quality chromosome-level genome assembly of a woody plant with both climbing and erect habits, Rhamnella rubrinervis.</title>
        <authorList>
            <person name="Lu Z."/>
            <person name="Yang Y."/>
            <person name="Zhu X."/>
            <person name="Sun Y."/>
        </authorList>
    </citation>
    <scope>NUCLEOTIDE SEQUENCE</scope>
    <source>
        <strain evidence="2">BYM</strain>
        <tissue evidence="2">Leaf</tissue>
    </source>
</reference>
<organism evidence="2 3">
    <name type="scientific">Rhamnella rubrinervis</name>
    <dbReference type="NCBI Taxonomy" id="2594499"/>
    <lineage>
        <taxon>Eukaryota</taxon>
        <taxon>Viridiplantae</taxon>
        <taxon>Streptophyta</taxon>
        <taxon>Embryophyta</taxon>
        <taxon>Tracheophyta</taxon>
        <taxon>Spermatophyta</taxon>
        <taxon>Magnoliopsida</taxon>
        <taxon>eudicotyledons</taxon>
        <taxon>Gunneridae</taxon>
        <taxon>Pentapetalae</taxon>
        <taxon>rosids</taxon>
        <taxon>fabids</taxon>
        <taxon>Rosales</taxon>
        <taxon>Rhamnaceae</taxon>
        <taxon>rhamnoid group</taxon>
        <taxon>Rhamneae</taxon>
        <taxon>Rhamnella</taxon>
    </lineage>
</organism>
<dbReference type="AlphaFoldDB" id="A0A8K0GLX6"/>
<feature type="region of interest" description="Disordered" evidence="1">
    <location>
        <begin position="1"/>
        <end position="27"/>
    </location>
</feature>
<dbReference type="EMBL" id="VOIH02000011">
    <property type="protein sequence ID" value="KAF3434067.1"/>
    <property type="molecule type" value="Genomic_DNA"/>
</dbReference>
<evidence type="ECO:0000313" key="3">
    <source>
        <dbReference type="Proteomes" id="UP000796880"/>
    </source>
</evidence>
<proteinExistence type="predicted"/>
<feature type="region of interest" description="Disordered" evidence="1">
    <location>
        <begin position="85"/>
        <end position="135"/>
    </location>
</feature>
<gene>
    <name evidence="2" type="ORF">FNV43_RR25170</name>
</gene>
<feature type="compositionally biased region" description="Basic and acidic residues" evidence="1">
    <location>
        <begin position="15"/>
        <end position="27"/>
    </location>
</feature>
<accession>A0A8K0GLX6</accession>
<keyword evidence="3" id="KW-1185">Reference proteome</keyword>
<name>A0A8K0GLX6_9ROSA</name>
<feature type="compositionally biased region" description="Acidic residues" evidence="1">
    <location>
        <begin position="91"/>
        <end position="100"/>
    </location>
</feature>
<comment type="caution">
    <text evidence="2">The sequence shown here is derived from an EMBL/GenBank/DDBJ whole genome shotgun (WGS) entry which is preliminary data.</text>
</comment>
<sequence length="135" mass="15463">MEVREGDQSIYSQTCERKRTSRDRKGSFCDNRSWARHSFFNFNVDIDVVGRLEYEQRFLKFSRDNPLMGLGGFNLDRQPAMDLLSDAYSNDSEDEDDDDDDGHRPKSEKFTPPPSNPNYALETPKASSALTKAKA</sequence>
<dbReference type="Proteomes" id="UP000796880">
    <property type="component" value="Unassembled WGS sequence"/>
</dbReference>
<evidence type="ECO:0000313" key="2">
    <source>
        <dbReference type="EMBL" id="KAF3434067.1"/>
    </source>
</evidence>
<feature type="compositionally biased region" description="Polar residues" evidence="1">
    <location>
        <begin position="125"/>
        <end position="135"/>
    </location>
</feature>
<protein>
    <submittedName>
        <fullName evidence="2">Uncharacterized protein</fullName>
    </submittedName>
</protein>